<evidence type="ECO:0000313" key="2">
    <source>
        <dbReference type="Proteomes" id="UP000814128"/>
    </source>
</evidence>
<evidence type="ECO:0000313" key="1">
    <source>
        <dbReference type="EMBL" id="KAI0032380.1"/>
    </source>
</evidence>
<keyword evidence="2" id="KW-1185">Reference proteome</keyword>
<dbReference type="Proteomes" id="UP000814128">
    <property type="component" value="Unassembled WGS sequence"/>
</dbReference>
<proteinExistence type="predicted"/>
<reference evidence="1" key="2">
    <citation type="journal article" date="2022" name="New Phytol.">
        <title>Evolutionary transition to the ectomycorrhizal habit in the genomes of a hyperdiverse lineage of mushroom-forming fungi.</title>
        <authorList>
            <person name="Looney B."/>
            <person name="Miyauchi S."/>
            <person name="Morin E."/>
            <person name="Drula E."/>
            <person name="Courty P.E."/>
            <person name="Kohler A."/>
            <person name="Kuo A."/>
            <person name="LaButti K."/>
            <person name="Pangilinan J."/>
            <person name="Lipzen A."/>
            <person name="Riley R."/>
            <person name="Andreopoulos W."/>
            <person name="He G."/>
            <person name="Johnson J."/>
            <person name="Nolan M."/>
            <person name="Tritt A."/>
            <person name="Barry K.W."/>
            <person name="Grigoriev I.V."/>
            <person name="Nagy L.G."/>
            <person name="Hibbett D."/>
            <person name="Henrissat B."/>
            <person name="Matheny P.B."/>
            <person name="Labbe J."/>
            <person name="Martin F.M."/>
        </authorList>
    </citation>
    <scope>NUCLEOTIDE SEQUENCE</scope>
    <source>
        <strain evidence="1">EC-137</strain>
    </source>
</reference>
<organism evidence="1 2">
    <name type="scientific">Vararia minispora EC-137</name>
    <dbReference type="NCBI Taxonomy" id="1314806"/>
    <lineage>
        <taxon>Eukaryota</taxon>
        <taxon>Fungi</taxon>
        <taxon>Dikarya</taxon>
        <taxon>Basidiomycota</taxon>
        <taxon>Agaricomycotina</taxon>
        <taxon>Agaricomycetes</taxon>
        <taxon>Russulales</taxon>
        <taxon>Lachnocladiaceae</taxon>
        <taxon>Vararia</taxon>
    </lineage>
</organism>
<reference evidence="1" key="1">
    <citation type="submission" date="2021-02" db="EMBL/GenBank/DDBJ databases">
        <authorList>
            <consortium name="DOE Joint Genome Institute"/>
            <person name="Ahrendt S."/>
            <person name="Looney B.P."/>
            <person name="Miyauchi S."/>
            <person name="Morin E."/>
            <person name="Drula E."/>
            <person name="Courty P.E."/>
            <person name="Chicoki N."/>
            <person name="Fauchery L."/>
            <person name="Kohler A."/>
            <person name="Kuo A."/>
            <person name="Labutti K."/>
            <person name="Pangilinan J."/>
            <person name="Lipzen A."/>
            <person name="Riley R."/>
            <person name="Andreopoulos W."/>
            <person name="He G."/>
            <person name="Johnson J."/>
            <person name="Barry K.W."/>
            <person name="Grigoriev I.V."/>
            <person name="Nagy L."/>
            <person name="Hibbett D."/>
            <person name="Henrissat B."/>
            <person name="Matheny P.B."/>
            <person name="Labbe J."/>
            <person name="Martin F."/>
        </authorList>
    </citation>
    <scope>NUCLEOTIDE SEQUENCE</scope>
    <source>
        <strain evidence="1">EC-137</strain>
    </source>
</reference>
<name>A0ACB8QL85_9AGAM</name>
<dbReference type="EMBL" id="MU273548">
    <property type="protein sequence ID" value="KAI0032380.1"/>
    <property type="molecule type" value="Genomic_DNA"/>
</dbReference>
<sequence>MSDAGSSPSRSPSPAYAPPKKVAAPRKRKSDASAGGSGAPKKKARASKADDDGRAARELVATVIANPDAYTDGELGSKLVLLARYARSLEGAKAKKGEQELAAETERIRKAAHSGIKAQMKWRPSCKQGGARWVYDGFCPDPDVFGRLLGLDGPPTFKMKKFSAAEFGNHMGHIVASARYNEMRIKNDVNIRYNAETGEYKFSGSYGV</sequence>
<protein>
    <submittedName>
        <fullName evidence="1">Uncharacterized protein</fullName>
    </submittedName>
</protein>
<gene>
    <name evidence="1" type="ORF">K488DRAFT_78520</name>
</gene>
<accession>A0ACB8QL85</accession>
<comment type="caution">
    <text evidence="1">The sequence shown here is derived from an EMBL/GenBank/DDBJ whole genome shotgun (WGS) entry which is preliminary data.</text>
</comment>